<proteinExistence type="predicted"/>
<evidence type="ECO:0000313" key="2">
    <source>
        <dbReference type="EMBL" id="KAJ1175691.1"/>
    </source>
</evidence>
<name>A0AAV7THU9_PLEWA</name>
<organism evidence="2 3">
    <name type="scientific">Pleurodeles waltl</name>
    <name type="common">Iberian ribbed newt</name>
    <dbReference type="NCBI Taxonomy" id="8319"/>
    <lineage>
        <taxon>Eukaryota</taxon>
        <taxon>Metazoa</taxon>
        <taxon>Chordata</taxon>
        <taxon>Craniata</taxon>
        <taxon>Vertebrata</taxon>
        <taxon>Euteleostomi</taxon>
        <taxon>Amphibia</taxon>
        <taxon>Batrachia</taxon>
        <taxon>Caudata</taxon>
        <taxon>Salamandroidea</taxon>
        <taxon>Salamandridae</taxon>
        <taxon>Pleurodelinae</taxon>
        <taxon>Pleurodeles</taxon>
    </lineage>
</organism>
<dbReference type="AlphaFoldDB" id="A0AAV7THU9"/>
<keyword evidence="3" id="KW-1185">Reference proteome</keyword>
<gene>
    <name evidence="2" type="ORF">NDU88_000978</name>
</gene>
<reference evidence="2" key="1">
    <citation type="journal article" date="2022" name="bioRxiv">
        <title>Sequencing and chromosome-scale assembly of the giantPleurodeles waltlgenome.</title>
        <authorList>
            <person name="Brown T."/>
            <person name="Elewa A."/>
            <person name="Iarovenko S."/>
            <person name="Subramanian E."/>
            <person name="Araus A.J."/>
            <person name="Petzold A."/>
            <person name="Susuki M."/>
            <person name="Suzuki K.-i.T."/>
            <person name="Hayashi T."/>
            <person name="Toyoda A."/>
            <person name="Oliveira C."/>
            <person name="Osipova E."/>
            <person name="Leigh N.D."/>
            <person name="Simon A."/>
            <person name="Yun M.H."/>
        </authorList>
    </citation>
    <scope>NUCLEOTIDE SEQUENCE</scope>
    <source>
        <strain evidence="2">20211129_DDA</strain>
        <tissue evidence="2">Liver</tissue>
    </source>
</reference>
<sequence>MQCLTGVGGVKIMSLKLKPLLRYPDSKRAHSATRIAEEKHCGSPEQTRRVTAMRMCRDKRAHSATRIAEEKHCGSPEQTRRVTAMRMCRK</sequence>
<evidence type="ECO:0000313" key="3">
    <source>
        <dbReference type="Proteomes" id="UP001066276"/>
    </source>
</evidence>
<comment type="caution">
    <text evidence="2">The sequence shown here is derived from an EMBL/GenBank/DDBJ whole genome shotgun (WGS) entry which is preliminary data.</text>
</comment>
<dbReference type="Proteomes" id="UP001066276">
    <property type="component" value="Chromosome 3_2"/>
</dbReference>
<protein>
    <submittedName>
        <fullName evidence="2">Uncharacterized protein</fullName>
    </submittedName>
</protein>
<feature type="region of interest" description="Disordered" evidence="1">
    <location>
        <begin position="67"/>
        <end position="90"/>
    </location>
</feature>
<dbReference type="EMBL" id="JANPWB010000006">
    <property type="protein sequence ID" value="KAJ1175691.1"/>
    <property type="molecule type" value="Genomic_DNA"/>
</dbReference>
<feature type="compositionally biased region" description="Basic and acidic residues" evidence="1">
    <location>
        <begin position="67"/>
        <end position="80"/>
    </location>
</feature>
<accession>A0AAV7THU9</accession>
<evidence type="ECO:0000256" key="1">
    <source>
        <dbReference type="SAM" id="MobiDB-lite"/>
    </source>
</evidence>